<keyword evidence="1" id="KW-0732">Signal</keyword>
<dbReference type="PANTHER" id="PTHR37981">
    <property type="entry name" value="LIPASE 2"/>
    <property type="match status" value="1"/>
</dbReference>
<evidence type="ECO:0000259" key="2">
    <source>
        <dbReference type="Pfam" id="PF13472"/>
    </source>
</evidence>
<protein>
    <submittedName>
        <fullName evidence="3">Lipase</fullName>
    </submittedName>
</protein>
<proteinExistence type="predicted"/>
<organism evidence="3 4">
    <name type="scientific">Streptomyces hiroshimensis</name>
    <dbReference type="NCBI Taxonomy" id="66424"/>
    <lineage>
        <taxon>Bacteria</taxon>
        <taxon>Bacillati</taxon>
        <taxon>Actinomycetota</taxon>
        <taxon>Actinomycetes</taxon>
        <taxon>Kitasatosporales</taxon>
        <taxon>Streptomycetaceae</taxon>
        <taxon>Streptomyces</taxon>
    </lineage>
</organism>
<dbReference type="InterPro" id="IPR036514">
    <property type="entry name" value="SGNH_hydro_sf"/>
</dbReference>
<feature type="chain" id="PRO_5045082400" evidence="1">
    <location>
        <begin position="39"/>
        <end position="304"/>
    </location>
</feature>
<gene>
    <name evidence="3" type="ORF">GCM10010324_04620</name>
</gene>
<dbReference type="EMBL" id="BMUT01000001">
    <property type="protein sequence ID" value="GGX62952.1"/>
    <property type="molecule type" value="Genomic_DNA"/>
</dbReference>
<name>A0ABQ2Y3Y2_9ACTN</name>
<feature type="domain" description="SGNH hydrolase-type esterase" evidence="2">
    <location>
        <begin position="55"/>
        <end position="291"/>
    </location>
</feature>
<dbReference type="PANTHER" id="PTHR37981:SF1">
    <property type="entry name" value="SGNH HYDROLASE-TYPE ESTERASE DOMAIN-CONTAINING PROTEIN"/>
    <property type="match status" value="1"/>
</dbReference>
<evidence type="ECO:0000313" key="3">
    <source>
        <dbReference type="EMBL" id="GGX62952.1"/>
    </source>
</evidence>
<keyword evidence="4" id="KW-1185">Reference proteome</keyword>
<reference evidence="4" key="1">
    <citation type="journal article" date="2019" name="Int. J. Syst. Evol. Microbiol.">
        <title>The Global Catalogue of Microorganisms (GCM) 10K type strain sequencing project: providing services to taxonomists for standard genome sequencing and annotation.</title>
        <authorList>
            <consortium name="The Broad Institute Genomics Platform"/>
            <consortium name="The Broad Institute Genome Sequencing Center for Infectious Disease"/>
            <person name="Wu L."/>
            <person name="Ma J."/>
        </authorList>
    </citation>
    <scope>NUCLEOTIDE SEQUENCE [LARGE SCALE GENOMIC DNA]</scope>
    <source>
        <strain evidence="4">JCM 4586</strain>
    </source>
</reference>
<dbReference type="Pfam" id="PF13472">
    <property type="entry name" value="Lipase_GDSL_2"/>
    <property type="match status" value="1"/>
</dbReference>
<evidence type="ECO:0000256" key="1">
    <source>
        <dbReference type="SAM" id="SignalP"/>
    </source>
</evidence>
<dbReference type="CDD" id="cd01823">
    <property type="entry name" value="SEST_like"/>
    <property type="match status" value="1"/>
</dbReference>
<dbReference type="InterPro" id="IPR037460">
    <property type="entry name" value="SEST-like"/>
</dbReference>
<evidence type="ECO:0000313" key="4">
    <source>
        <dbReference type="Proteomes" id="UP000659223"/>
    </source>
</evidence>
<feature type="signal peptide" evidence="1">
    <location>
        <begin position="1"/>
        <end position="38"/>
    </location>
</feature>
<accession>A0ABQ2Y3Y2</accession>
<comment type="caution">
    <text evidence="3">The sequence shown here is derived from an EMBL/GenBank/DDBJ whole genome shotgun (WGS) entry which is preliminary data.</text>
</comment>
<dbReference type="SUPFAM" id="SSF52266">
    <property type="entry name" value="SGNH hydrolase"/>
    <property type="match status" value="1"/>
</dbReference>
<dbReference type="InterPro" id="IPR013830">
    <property type="entry name" value="SGNH_hydro"/>
</dbReference>
<sequence length="304" mass="31127">MEALVVHAHRRGGRYGKGLAALGAAAALAASVAGTATAADAEATATPTGGQRYVALGDSYTSAPGVPEQTGGDCARSSVNYPALTAKALHQTSFKDVSCSGAKTDDMWRAQGDNPPQLNALGRDTRLVTLGIGGNDIGFGDIIGTCAQLSVSDPAGAPCRTKYTEGGADQLTARIADAAPKVAKVLKDVHARAPHARVVLVGYPAIMPEEGTGCFPAVPIAAGDVAYLRDTEKKLNTMLQGEARKAGVRFADTYKPTLGHDVCKPAADRWIEGAQPENPAAPFHPNAKGEAAMAGAVTTAARGR</sequence>
<dbReference type="Proteomes" id="UP000659223">
    <property type="component" value="Unassembled WGS sequence"/>
</dbReference>
<dbReference type="Gene3D" id="3.40.50.1110">
    <property type="entry name" value="SGNH hydrolase"/>
    <property type="match status" value="1"/>
</dbReference>